<organism evidence="2 3">
    <name type="scientific">Tanacetum coccineum</name>
    <dbReference type="NCBI Taxonomy" id="301880"/>
    <lineage>
        <taxon>Eukaryota</taxon>
        <taxon>Viridiplantae</taxon>
        <taxon>Streptophyta</taxon>
        <taxon>Embryophyta</taxon>
        <taxon>Tracheophyta</taxon>
        <taxon>Spermatophyta</taxon>
        <taxon>Magnoliopsida</taxon>
        <taxon>eudicotyledons</taxon>
        <taxon>Gunneridae</taxon>
        <taxon>Pentapetalae</taxon>
        <taxon>asterids</taxon>
        <taxon>campanulids</taxon>
        <taxon>Asterales</taxon>
        <taxon>Asteraceae</taxon>
        <taxon>Asteroideae</taxon>
        <taxon>Anthemideae</taxon>
        <taxon>Anthemidinae</taxon>
        <taxon>Tanacetum</taxon>
    </lineage>
</organism>
<evidence type="ECO:0000313" key="2">
    <source>
        <dbReference type="EMBL" id="GJT22508.1"/>
    </source>
</evidence>
<comment type="caution">
    <text evidence="2">The sequence shown here is derived from an EMBL/GenBank/DDBJ whole genome shotgun (WGS) entry which is preliminary data.</text>
</comment>
<dbReference type="EMBL" id="BQNB010013974">
    <property type="protein sequence ID" value="GJT22508.1"/>
    <property type="molecule type" value="Genomic_DNA"/>
</dbReference>
<keyword evidence="3" id="KW-1185">Reference proteome</keyword>
<accession>A0ABQ5C7A2</accession>
<protein>
    <submittedName>
        <fullName evidence="2">Uncharacterized protein</fullName>
    </submittedName>
</protein>
<sequence>MPSLSDSTDSDNITSTDGAQGSLVPTLFLDDPCMLVRQAYSPIAPDTESELLEALSETEEPQPISPTSAPPSPDYTPATPHTDGESESYETSETRVTSPHSFTPSEIPLHYHLLKGHHLPDIT</sequence>
<proteinExistence type="predicted"/>
<evidence type="ECO:0000256" key="1">
    <source>
        <dbReference type="SAM" id="MobiDB-lite"/>
    </source>
</evidence>
<reference evidence="2" key="1">
    <citation type="journal article" date="2022" name="Int. J. Mol. Sci.">
        <title>Draft Genome of Tanacetum Coccineum: Genomic Comparison of Closely Related Tanacetum-Family Plants.</title>
        <authorList>
            <person name="Yamashiro T."/>
            <person name="Shiraishi A."/>
            <person name="Nakayama K."/>
            <person name="Satake H."/>
        </authorList>
    </citation>
    <scope>NUCLEOTIDE SEQUENCE</scope>
</reference>
<feature type="compositionally biased region" description="Acidic residues" evidence="1">
    <location>
        <begin position="47"/>
        <end position="60"/>
    </location>
</feature>
<feature type="region of interest" description="Disordered" evidence="1">
    <location>
        <begin position="47"/>
        <end position="109"/>
    </location>
</feature>
<reference evidence="2" key="2">
    <citation type="submission" date="2022-01" db="EMBL/GenBank/DDBJ databases">
        <authorList>
            <person name="Yamashiro T."/>
            <person name="Shiraishi A."/>
            <person name="Satake H."/>
            <person name="Nakayama K."/>
        </authorList>
    </citation>
    <scope>NUCLEOTIDE SEQUENCE</scope>
</reference>
<gene>
    <name evidence="2" type="ORF">Tco_0892445</name>
</gene>
<feature type="region of interest" description="Disordered" evidence="1">
    <location>
        <begin position="1"/>
        <end position="25"/>
    </location>
</feature>
<name>A0ABQ5C7A2_9ASTR</name>
<evidence type="ECO:0000313" key="3">
    <source>
        <dbReference type="Proteomes" id="UP001151760"/>
    </source>
</evidence>
<feature type="compositionally biased region" description="Low complexity" evidence="1">
    <location>
        <begin position="1"/>
        <end position="17"/>
    </location>
</feature>
<feature type="compositionally biased region" description="Polar residues" evidence="1">
    <location>
        <begin position="91"/>
        <end position="104"/>
    </location>
</feature>
<dbReference type="Proteomes" id="UP001151760">
    <property type="component" value="Unassembled WGS sequence"/>
</dbReference>